<comment type="caution">
    <text evidence="1">The sequence shown here is derived from an EMBL/GenBank/DDBJ whole genome shotgun (WGS) entry which is preliminary data.</text>
</comment>
<protein>
    <submittedName>
        <fullName evidence="1">Uncharacterized protein</fullName>
    </submittedName>
</protein>
<evidence type="ECO:0000313" key="1">
    <source>
        <dbReference type="EMBL" id="EJW95842.1"/>
    </source>
</evidence>
<reference evidence="1" key="1">
    <citation type="journal article" date="2012" name="PLoS ONE">
        <title>Gene sets for utilization of primary and secondary nutrition supplies in the distal gut of endangered iberian lynx.</title>
        <authorList>
            <person name="Alcaide M."/>
            <person name="Messina E."/>
            <person name="Richter M."/>
            <person name="Bargiela R."/>
            <person name="Peplies J."/>
            <person name="Huws S.A."/>
            <person name="Newbold C.J."/>
            <person name="Golyshin P.N."/>
            <person name="Simon M.A."/>
            <person name="Lopez G."/>
            <person name="Yakimov M.M."/>
            <person name="Ferrer M."/>
        </authorList>
    </citation>
    <scope>NUCLEOTIDE SEQUENCE</scope>
</reference>
<organism evidence="1">
    <name type="scientific">gut metagenome</name>
    <dbReference type="NCBI Taxonomy" id="749906"/>
    <lineage>
        <taxon>unclassified sequences</taxon>
        <taxon>metagenomes</taxon>
        <taxon>organismal metagenomes</taxon>
    </lineage>
</organism>
<name>J9G1Z8_9ZZZZ</name>
<accession>J9G1Z8</accession>
<proteinExistence type="predicted"/>
<dbReference type="EMBL" id="AMCI01005594">
    <property type="protein sequence ID" value="EJW95842.1"/>
    <property type="molecule type" value="Genomic_DNA"/>
</dbReference>
<dbReference type="AlphaFoldDB" id="J9G1Z8"/>
<sequence>MSRLGFSLIPTSVAGSELQRSVFGSAEAMKKFEQDTLISGTPKPDTARIRNTGRVINAVWFTVGRGLRTHGLSLAFQQPSANYSF</sequence>
<gene>
    <name evidence="1" type="ORF">EVA_16051</name>
</gene>